<dbReference type="AlphaFoldDB" id="A0A1S3Y8H8"/>
<gene>
    <name evidence="2" type="primary">LOC107773395</name>
</gene>
<reference evidence="2" key="1">
    <citation type="submission" date="2025-08" db="UniProtKB">
        <authorList>
            <consortium name="RefSeq"/>
        </authorList>
    </citation>
    <scope>IDENTIFICATION</scope>
</reference>
<proteinExistence type="predicted"/>
<feature type="region of interest" description="Disordered" evidence="1">
    <location>
        <begin position="28"/>
        <end position="71"/>
    </location>
</feature>
<name>A0A1S3Y8H8_TOBAC</name>
<feature type="compositionally biased region" description="Polar residues" evidence="1">
    <location>
        <begin position="28"/>
        <end position="57"/>
    </location>
</feature>
<dbReference type="PaxDb" id="4097-A0A1S3Y8H8"/>
<organism evidence="2">
    <name type="scientific">Nicotiana tabacum</name>
    <name type="common">Common tobacco</name>
    <dbReference type="NCBI Taxonomy" id="4097"/>
    <lineage>
        <taxon>Eukaryota</taxon>
        <taxon>Viridiplantae</taxon>
        <taxon>Streptophyta</taxon>
        <taxon>Embryophyta</taxon>
        <taxon>Tracheophyta</taxon>
        <taxon>Spermatophyta</taxon>
        <taxon>Magnoliopsida</taxon>
        <taxon>eudicotyledons</taxon>
        <taxon>Gunneridae</taxon>
        <taxon>Pentapetalae</taxon>
        <taxon>asterids</taxon>
        <taxon>lamiids</taxon>
        <taxon>Solanales</taxon>
        <taxon>Solanaceae</taxon>
        <taxon>Nicotianoideae</taxon>
        <taxon>Nicotianeae</taxon>
        <taxon>Nicotiana</taxon>
    </lineage>
</organism>
<evidence type="ECO:0000313" key="2">
    <source>
        <dbReference type="RefSeq" id="XP_016448309.1"/>
    </source>
</evidence>
<dbReference type="KEGG" id="nta:107773395"/>
<dbReference type="RefSeq" id="XP_016448309.1">
    <property type="nucleotide sequence ID" value="XM_016592823.1"/>
</dbReference>
<evidence type="ECO:0000256" key="1">
    <source>
        <dbReference type="SAM" id="MobiDB-lite"/>
    </source>
</evidence>
<accession>A0A1S3Y8H8</accession>
<sequence>MTGYRMVFDRENLNLGWSLSDCQDLTDSNRLPMTPANGSSPNSLPTELQNSPNSSGVTPAVAGRTPSKSAAPTNRRISFKLCLTNLLFPLLLVSSNFRQSLYSLTL</sequence>
<protein>
    <submittedName>
        <fullName evidence="2">Aspartic proteinase-like protein 1</fullName>
    </submittedName>
</protein>
<dbReference type="OrthoDB" id="1732331at2759"/>
<dbReference type="STRING" id="4097.A0A1S3Y8H8"/>